<reference evidence="2" key="1">
    <citation type="submission" date="2020-07" db="EMBL/GenBank/DDBJ databases">
        <title>The High-quality genome of the commercially important snow crab, Chionoecetes opilio.</title>
        <authorList>
            <person name="Jeong J.-H."/>
            <person name="Ryu S."/>
        </authorList>
    </citation>
    <scope>NUCLEOTIDE SEQUENCE</scope>
    <source>
        <strain evidence="2">MADBK_172401_WGS</strain>
        <tissue evidence="2">Digestive gland</tissue>
    </source>
</reference>
<evidence type="ECO:0000313" key="2">
    <source>
        <dbReference type="EMBL" id="KAG0718068.1"/>
    </source>
</evidence>
<sequence>MSVATPRTNWVAFVKRGVPPPRLELTLASAFKRATLATLLRPRRSTIQTEKKGPPPLIKPCYDHQRPPLLTRRKGKGRPLGSPKGAARQGNYKKLAELKQRPLRGGVPTPFPNQELNIRDGWRRRSTRSNEMFKNEFELTPRELRASRNECVHIPNLARPG</sequence>
<proteinExistence type="predicted"/>
<feature type="region of interest" description="Disordered" evidence="1">
    <location>
        <begin position="97"/>
        <end position="116"/>
    </location>
</feature>
<dbReference type="Proteomes" id="UP000770661">
    <property type="component" value="Unassembled WGS sequence"/>
</dbReference>
<dbReference type="AlphaFoldDB" id="A0A8J5C997"/>
<organism evidence="2 3">
    <name type="scientific">Chionoecetes opilio</name>
    <name type="common">Atlantic snow crab</name>
    <name type="synonym">Cancer opilio</name>
    <dbReference type="NCBI Taxonomy" id="41210"/>
    <lineage>
        <taxon>Eukaryota</taxon>
        <taxon>Metazoa</taxon>
        <taxon>Ecdysozoa</taxon>
        <taxon>Arthropoda</taxon>
        <taxon>Crustacea</taxon>
        <taxon>Multicrustacea</taxon>
        <taxon>Malacostraca</taxon>
        <taxon>Eumalacostraca</taxon>
        <taxon>Eucarida</taxon>
        <taxon>Decapoda</taxon>
        <taxon>Pleocyemata</taxon>
        <taxon>Brachyura</taxon>
        <taxon>Eubrachyura</taxon>
        <taxon>Majoidea</taxon>
        <taxon>Majidae</taxon>
        <taxon>Chionoecetes</taxon>
    </lineage>
</organism>
<protein>
    <submittedName>
        <fullName evidence="2">Uncharacterized protein</fullName>
    </submittedName>
</protein>
<evidence type="ECO:0000313" key="3">
    <source>
        <dbReference type="Proteomes" id="UP000770661"/>
    </source>
</evidence>
<keyword evidence="3" id="KW-1185">Reference proteome</keyword>
<accession>A0A8J5C997</accession>
<gene>
    <name evidence="2" type="ORF">GWK47_007866</name>
</gene>
<dbReference type="EMBL" id="JACEEZ010016704">
    <property type="protein sequence ID" value="KAG0718068.1"/>
    <property type="molecule type" value="Genomic_DNA"/>
</dbReference>
<evidence type="ECO:0000256" key="1">
    <source>
        <dbReference type="SAM" id="MobiDB-lite"/>
    </source>
</evidence>
<name>A0A8J5C997_CHIOP</name>
<feature type="region of interest" description="Disordered" evidence="1">
    <location>
        <begin position="44"/>
        <end position="92"/>
    </location>
</feature>
<comment type="caution">
    <text evidence="2">The sequence shown here is derived from an EMBL/GenBank/DDBJ whole genome shotgun (WGS) entry which is preliminary data.</text>
</comment>